<reference evidence="3 4" key="1">
    <citation type="submission" date="2022-03" db="EMBL/GenBank/DDBJ databases">
        <authorList>
            <person name="Brunel B."/>
        </authorList>
    </citation>
    <scope>NUCLEOTIDE SEQUENCE [LARGE SCALE GENOMIC DNA]</scope>
    <source>
        <strain evidence="3">STM5069sample</strain>
    </source>
</reference>
<evidence type="ECO:0000256" key="2">
    <source>
        <dbReference type="ARBA" id="ARBA00023002"/>
    </source>
</evidence>
<dbReference type="EC" id="1.1.1.163" evidence="3"/>
<dbReference type="PANTHER" id="PTHR42760">
    <property type="entry name" value="SHORT-CHAIN DEHYDROGENASES/REDUCTASES FAMILY MEMBER"/>
    <property type="match status" value="1"/>
</dbReference>
<keyword evidence="4" id="KW-1185">Reference proteome</keyword>
<name>A0ABN8JE90_9HYPH</name>
<accession>A0ABN8JE90</accession>
<organism evidence="3 4">
    <name type="scientific">Mesorhizobium escarrei</name>
    <dbReference type="NCBI Taxonomy" id="666018"/>
    <lineage>
        <taxon>Bacteria</taxon>
        <taxon>Pseudomonadati</taxon>
        <taxon>Pseudomonadota</taxon>
        <taxon>Alphaproteobacteria</taxon>
        <taxon>Hyphomicrobiales</taxon>
        <taxon>Phyllobacteriaceae</taxon>
        <taxon>Mesorhizobium</taxon>
    </lineage>
</organism>
<keyword evidence="2 3" id="KW-0560">Oxidoreductase</keyword>
<dbReference type="EMBL" id="CAKXZT010000035">
    <property type="protein sequence ID" value="CAH2396158.1"/>
    <property type="molecule type" value="Genomic_DNA"/>
</dbReference>
<sequence length="238" mass="25316">MRLARKVAIVTGAARGIGLAIARRFAEEGACVVAADLHVEDWPAGQLTPFLHDVTDEKSWATLVDETTTLFGRLDILVNNAGIISHNTIEAETMESWQREIDVNQTAVWIGMRAVVPAMRRGGSGSIVNVSSTWGLVAVPSAIAYHASKAAVVNMSRCGAVSFAKDRIRVNALHPGLTLTEMVRAQSEEITGRVVAMTPLGRGCEPREVANGALFLASDEASFVTGTSLIVDGGYTAQ</sequence>
<dbReference type="InterPro" id="IPR002347">
    <property type="entry name" value="SDR_fam"/>
</dbReference>
<dbReference type="InterPro" id="IPR036291">
    <property type="entry name" value="NAD(P)-bd_dom_sf"/>
</dbReference>
<dbReference type="NCBIfam" id="NF005559">
    <property type="entry name" value="PRK07231.1"/>
    <property type="match status" value="1"/>
</dbReference>
<dbReference type="Gene3D" id="3.40.50.720">
    <property type="entry name" value="NAD(P)-binding Rossmann-like Domain"/>
    <property type="match status" value="1"/>
</dbReference>
<evidence type="ECO:0000313" key="3">
    <source>
        <dbReference type="EMBL" id="CAH2396158.1"/>
    </source>
</evidence>
<evidence type="ECO:0000313" key="4">
    <source>
        <dbReference type="Proteomes" id="UP001153050"/>
    </source>
</evidence>
<protein>
    <submittedName>
        <fullName evidence="3">Cyclopentanol dehydrogenase</fullName>
        <ecNumber evidence="3">1.1.1.163</ecNumber>
    </submittedName>
</protein>
<proteinExistence type="inferred from homology"/>
<comment type="caution">
    <text evidence="3">The sequence shown here is derived from an EMBL/GenBank/DDBJ whole genome shotgun (WGS) entry which is preliminary data.</text>
</comment>
<comment type="similarity">
    <text evidence="1">Belongs to the short-chain dehydrogenases/reductases (SDR) family.</text>
</comment>
<dbReference type="PRINTS" id="PR00081">
    <property type="entry name" value="GDHRDH"/>
</dbReference>
<dbReference type="SUPFAM" id="SSF51735">
    <property type="entry name" value="NAD(P)-binding Rossmann-fold domains"/>
    <property type="match status" value="1"/>
</dbReference>
<dbReference type="PRINTS" id="PR00080">
    <property type="entry name" value="SDRFAMILY"/>
</dbReference>
<dbReference type="PANTHER" id="PTHR42760:SF133">
    <property type="entry name" value="3-OXOACYL-[ACYL-CARRIER-PROTEIN] REDUCTASE"/>
    <property type="match status" value="1"/>
</dbReference>
<dbReference type="Pfam" id="PF13561">
    <property type="entry name" value="adh_short_C2"/>
    <property type="match status" value="1"/>
</dbReference>
<evidence type="ECO:0000256" key="1">
    <source>
        <dbReference type="ARBA" id="ARBA00006484"/>
    </source>
</evidence>
<gene>
    <name evidence="3" type="primary">cpnA</name>
    <name evidence="3" type="ORF">MES5069_130083</name>
</gene>
<dbReference type="RefSeq" id="WP_254016763.1">
    <property type="nucleotide sequence ID" value="NZ_CAKXZT010000035.1"/>
</dbReference>
<dbReference type="Proteomes" id="UP001153050">
    <property type="component" value="Unassembled WGS sequence"/>
</dbReference>
<dbReference type="GO" id="GO:0055041">
    <property type="term" value="F:cyclopentanol dehydrogenase activity"/>
    <property type="evidence" value="ECO:0007669"/>
    <property type="project" value="UniProtKB-EC"/>
</dbReference>